<protein>
    <recommendedName>
        <fullName evidence="3">Bifunctional (P)ppGpp synthetase/guanosine-3',5'-bis(Diphosphate) 3'-pyrophosphohydrolase</fullName>
    </recommendedName>
</protein>
<dbReference type="EMBL" id="BAABLD010000024">
    <property type="protein sequence ID" value="GAA5172945.1"/>
    <property type="molecule type" value="Genomic_DNA"/>
</dbReference>
<dbReference type="Proteomes" id="UP001500547">
    <property type="component" value="Unassembled WGS sequence"/>
</dbReference>
<dbReference type="RefSeq" id="WP_345534906.1">
    <property type="nucleotide sequence ID" value="NZ_BAABLD010000024.1"/>
</dbReference>
<reference evidence="2" key="1">
    <citation type="journal article" date="2019" name="Int. J. Syst. Evol. Microbiol.">
        <title>The Global Catalogue of Microorganisms (GCM) 10K type strain sequencing project: providing services to taxonomists for standard genome sequencing and annotation.</title>
        <authorList>
            <consortium name="The Broad Institute Genomics Platform"/>
            <consortium name="The Broad Institute Genome Sequencing Center for Infectious Disease"/>
            <person name="Wu L."/>
            <person name="Ma J."/>
        </authorList>
    </citation>
    <scope>NUCLEOTIDE SEQUENCE [LARGE SCALE GENOMIC DNA]</scope>
    <source>
        <strain evidence="2">JCM 18715</strain>
    </source>
</reference>
<dbReference type="InterPro" id="IPR052194">
    <property type="entry name" value="MESH1"/>
</dbReference>
<accession>A0ABP9R907</accession>
<evidence type="ECO:0000313" key="1">
    <source>
        <dbReference type="EMBL" id="GAA5172945.1"/>
    </source>
</evidence>
<dbReference type="SUPFAM" id="SSF109604">
    <property type="entry name" value="HD-domain/PDEase-like"/>
    <property type="match status" value="1"/>
</dbReference>
<organism evidence="1 2">
    <name type="scientific">Viridibacterium curvum</name>
    <dbReference type="NCBI Taxonomy" id="1101404"/>
    <lineage>
        <taxon>Bacteria</taxon>
        <taxon>Pseudomonadati</taxon>
        <taxon>Pseudomonadota</taxon>
        <taxon>Betaproteobacteria</taxon>
        <taxon>Rhodocyclales</taxon>
        <taxon>Rhodocyclaceae</taxon>
        <taxon>Viridibacterium</taxon>
    </lineage>
</organism>
<dbReference type="PANTHER" id="PTHR46246">
    <property type="entry name" value="GUANOSINE-3',5'-BIS(DIPHOSPHATE) 3'-PYROPHOSPHOHYDROLASE MESH1"/>
    <property type="match status" value="1"/>
</dbReference>
<evidence type="ECO:0000313" key="2">
    <source>
        <dbReference type="Proteomes" id="UP001500547"/>
    </source>
</evidence>
<dbReference type="Pfam" id="PF13328">
    <property type="entry name" value="HD_4"/>
    <property type="match status" value="1"/>
</dbReference>
<dbReference type="PANTHER" id="PTHR46246:SF1">
    <property type="entry name" value="GUANOSINE-3',5'-BIS(DIPHOSPHATE) 3'-PYROPHOSPHOHYDROLASE MESH1"/>
    <property type="match status" value="1"/>
</dbReference>
<proteinExistence type="predicted"/>
<comment type="caution">
    <text evidence="1">The sequence shown here is derived from an EMBL/GenBank/DDBJ whole genome shotgun (WGS) entry which is preliminary data.</text>
</comment>
<evidence type="ECO:0008006" key="3">
    <source>
        <dbReference type="Google" id="ProtNLM"/>
    </source>
</evidence>
<name>A0ABP9R907_9RHOO</name>
<keyword evidence="2" id="KW-1185">Reference proteome</keyword>
<dbReference type="Gene3D" id="1.10.3210.10">
    <property type="entry name" value="Hypothetical protein af1432"/>
    <property type="match status" value="1"/>
</dbReference>
<sequence>MLTKARAFAVQAHGDQKYGDRPYSFHLDMVANNLAAYGEQAQVIGYLHDVVEDTSVTKDKIEEEFGSLVAECVGLLTDEPGANRKERKAKTYEKLSRVSGQSELALVVKVADRLANVTACVADGKRSLWEVYLSEQAAFKKAAYRAGLCDQLWADLESQLQEGALDRRV</sequence>
<gene>
    <name evidence="1" type="ORF">GCM10025770_39730</name>
</gene>